<dbReference type="EMBL" id="QOUX01000024">
    <property type="protein sequence ID" value="RXJ02489.1"/>
    <property type="molecule type" value="Genomic_DNA"/>
</dbReference>
<feature type="chain" id="PRO_5020180713" description="LppX_LprAFG lipoprotein" evidence="1">
    <location>
        <begin position="26"/>
        <end position="262"/>
    </location>
</feature>
<name>A0A4Q0VV24_9BACI</name>
<accession>A0A4Q0VV24</accession>
<dbReference type="InterPro" id="IPR046720">
    <property type="entry name" value="DUF6612"/>
</dbReference>
<evidence type="ECO:0008006" key="4">
    <source>
        <dbReference type="Google" id="ProtNLM"/>
    </source>
</evidence>
<dbReference type="Proteomes" id="UP000290649">
    <property type="component" value="Unassembled WGS sequence"/>
</dbReference>
<protein>
    <recommendedName>
        <fullName evidence="4">LppX_LprAFG lipoprotein</fullName>
    </recommendedName>
</protein>
<keyword evidence="1" id="KW-0732">Signal</keyword>
<reference evidence="2 3" key="1">
    <citation type="journal article" date="2019" name="Int. J. Syst. Evol. Microbiol.">
        <title>Anaerobacillus alkaliphilus sp. nov., a novel alkaliphilic and moderately halophilic bacterium.</title>
        <authorList>
            <person name="Borsodi A.K."/>
            <person name="Aszalos J.M."/>
            <person name="Bihari P."/>
            <person name="Nagy I."/>
            <person name="Schumann P."/>
            <person name="Sproer C."/>
            <person name="Kovacs A.L."/>
            <person name="Boka K."/>
            <person name="Dobosy P."/>
            <person name="Ovari M."/>
            <person name="Szili-Kovacs T."/>
            <person name="Toth E."/>
        </authorList>
    </citation>
    <scope>NUCLEOTIDE SEQUENCE [LARGE SCALE GENOMIC DNA]</scope>
    <source>
        <strain evidence="2 3">B16-10</strain>
    </source>
</reference>
<evidence type="ECO:0000313" key="3">
    <source>
        <dbReference type="Proteomes" id="UP000290649"/>
    </source>
</evidence>
<dbReference type="Gene3D" id="2.50.20.20">
    <property type="match status" value="1"/>
</dbReference>
<feature type="signal peptide" evidence="1">
    <location>
        <begin position="1"/>
        <end position="25"/>
    </location>
</feature>
<proteinExistence type="predicted"/>
<evidence type="ECO:0000313" key="2">
    <source>
        <dbReference type="EMBL" id="RXJ02489.1"/>
    </source>
</evidence>
<organism evidence="2 3">
    <name type="scientific">Anaerobacillus alkaliphilus</name>
    <dbReference type="NCBI Taxonomy" id="1548597"/>
    <lineage>
        <taxon>Bacteria</taxon>
        <taxon>Bacillati</taxon>
        <taxon>Bacillota</taxon>
        <taxon>Bacilli</taxon>
        <taxon>Bacillales</taxon>
        <taxon>Bacillaceae</taxon>
        <taxon>Anaerobacillus</taxon>
    </lineage>
</organism>
<dbReference type="PROSITE" id="PS51257">
    <property type="entry name" value="PROKAR_LIPOPROTEIN"/>
    <property type="match status" value="1"/>
</dbReference>
<dbReference type="RefSeq" id="WP_129077462.1">
    <property type="nucleotide sequence ID" value="NZ_QOUX01000024.1"/>
</dbReference>
<dbReference type="Pfam" id="PF20316">
    <property type="entry name" value="DUF6612"/>
    <property type="match status" value="1"/>
</dbReference>
<dbReference type="AlphaFoldDB" id="A0A4Q0VV24"/>
<gene>
    <name evidence="2" type="ORF">DS745_06480</name>
</gene>
<keyword evidence="3" id="KW-1185">Reference proteome</keyword>
<dbReference type="OrthoDB" id="1957331at2"/>
<comment type="caution">
    <text evidence="2">The sequence shown here is derived from an EMBL/GenBank/DDBJ whole genome shotgun (WGS) entry which is preliminary data.</text>
</comment>
<evidence type="ECO:0000256" key="1">
    <source>
        <dbReference type="SAM" id="SignalP"/>
    </source>
</evidence>
<sequence length="262" mass="29845">MLKRLKVLGAAIAFLLVLSACSEEAATNLTDAEEVLKRSLEVMETLESYSMTMESDQTMTINDTEKVTMKMMIDADMTLEPLAFHQKLSMESDIEMMGKYETEMYLVGEQVFMFEPMMNQWMELPMDLVGDIGALSEMQLSPDQQLLMLRSFVDQIDLSEKGNEYVLKLTGEGTEFMELAQFFGGGSELEEMFELFTQFDLNKVDYEITIDKDTFYQTKLTMTMDLTMAMEGEKVHTVQTMKATIHGYNEVGEIVLPAEVLN</sequence>